<gene>
    <name evidence="2" type="ORF">MM59RIKEN_29100</name>
</gene>
<dbReference type="GO" id="GO:0003677">
    <property type="term" value="F:DNA binding"/>
    <property type="evidence" value="ECO:0007669"/>
    <property type="project" value="InterPro"/>
</dbReference>
<dbReference type="Pfam" id="PF01381">
    <property type="entry name" value="HTH_3"/>
    <property type="match status" value="1"/>
</dbReference>
<dbReference type="AlphaFoldDB" id="A0A810QJK1"/>
<dbReference type="RefSeq" id="WP_187032763.1">
    <property type="nucleotide sequence ID" value="NZ_AP023420.1"/>
</dbReference>
<dbReference type="SUPFAM" id="SSF47413">
    <property type="entry name" value="lambda repressor-like DNA-binding domains"/>
    <property type="match status" value="1"/>
</dbReference>
<feature type="domain" description="HTH cro/C1-type" evidence="1">
    <location>
        <begin position="14"/>
        <end position="48"/>
    </location>
</feature>
<dbReference type="EMBL" id="AP023420">
    <property type="protein sequence ID" value="BCK85591.1"/>
    <property type="molecule type" value="Genomic_DNA"/>
</dbReference>
<dbReference type="InterPro" id="IPR010982">
    <property type="entry name" value="Lambda_DNA-bd_dom_sf"/>
</dbReference>
<evidence type="ECO:0000313" key="3">
    <source>
        <dbReference type="Proteomes" id="UP000679848"/>
    </source>
</evidence>
<reference evidence="2" key="1">
    <citation type="submission" date="2020-09" db="EMBL/GenBank/DDBJ databases">
        <title>New species isolated from human feces.</title>
        <authorList>
            <person name="Kitahara M."/>
            <person name="Shigeno Y."/>
            <person name="Shime M."/>
            <person name="Matsumoto Y."/>
            <person name="Nakamura S."/>
            <person name="Motooka D."/>
            <person name="Fukuoka S."/>
            <person name="Nishikawa H."/>
            <person name="Benno Y."/>
        </authorList>
    </citation>
    <scope>NUCLEOTIDE SEQUENCE</scope>
    <source>
        <strain evidence="2">MM59</strain>
    </source>
</reference>
<dbReference type="CDD" id="cd00093">
    <property type="entry name" value="HTH_XRE"/>
    <property type="match status" value="1"/>
</dbReference>
<dbReference type="KEGG" id="pfaa:MM59RIKEN_29100"/>
<dbReference type="Proteomes" id="UP000679848">
    <property type="component" value="Chromosome"/>
</dbReference>
<name>A0A810QJK1_9FIRM</name>
<evidence type="ECO:0000259" key="1">
    <source>
        <dbReference type="PROSITE" id="PS50943"/>
    </source>
</evidence>
<protein>
    <submittedName>
        <fullName evidence="2">XRE family transcriptional regulator</fullName>
    </submittedName>
</protein>
<dbReference type="InterPro" id="IPR001387">
    <property type="entry name" value="Cro/C1-type_HTH"/>
</dbReference>
<proteinExistence type="predicted"/>
<evidence type="ECO:0000313" key="2">
    <source>
        <dbReference type="EMBL" id="BCK85591.1"/>
    </source>
</evidence>
<keyword evidence="3" id="KW-1185">Reference proteome</keyword>
<organism evidence="2 3">
    <name type="scientific">Pusillibacter faecalis</name>
    <dbReference type="NCBI Taxonomy" id="2714358"/>
    <lineage>
        <taxon>Bacteria</taxon>
        <taxon>Bacillati</taxon>
        <taxon>Bacillota</taxon>
        <taxon>Clostridia</taxon>
        <taxon>Eubacteriales</taxon>
        <taxon>Oscillospiraceae</taxon>
        <taxon>Pusillibacter</taxon>
    </lineage>
</organism>
<accession>A0A810QJK1</accession>
<sequence>MTRETFVAELDRQVKLVRTEYGFTQDVMARVLGISKKTLVEIEKGRSSLGWTGAVALCSIFSGSQVLSGLLGGEAGELVRALAFQNLRPSYPKTMGGKVWWRFVETLGPYTIQQNLLSQHYRALDPEDGRVCSSFDLEEIRQQLRDLEGTS</sequence>
<dbReference type="PROSITE" id="PS50943">
    <property type="entry name" value="HTH_CROC1"/>
    <property type="match status" value="1"/>
</dbReference>
<dbReference type="Gene3D" id="1.10.260.40">
    <property type="entry name" value="lambda repressor-like DNA-binding domains"/>
    <property type="match status" value="1"/>
</dbReference>